<evidence type="ECO:0000259" key="6">
    <source>
        <dbReference type="Pfam" id="PF13193"/>
    </source>
</evidence>
<dbReference type="InterPro" id="IPR025110">
    <property type="entry name" value="AMP-bd_C"/>
</dbReference>
<evidence type="ECO:0000313" key="8">
    <source>
        <dbReference type="RefSeq" id="XP_052738917.1"/>
    </source>
</evidence>
<dbReference type="PROSITE" id="PS00455">
    <property type="entry name" value="AMP_BINDING"/>
    <property type="match status" value="1"/>
</dbReference>
<protein>
    <submittedName>
        <fullName evidence="8">Luciferin 4-monooxygenase</fullName>
    </submittedName>
</protein>
<evidence type="ECO:0000259" key="5">
    <source>
        <dbReference type="Pfam" id="PF00501"/>
    </source>
</evidence>
<reference evidence="8" key="1">
    <citation type="submission" date="2025-08" db="UniProtKB">
        <authorList>
            <consortium name="RefSeq"/>
        </authorList>
    </citation>
    <scope>IDENTIFICATION</scope>
</reference>
<dbReference type="Pfam" id="PF00501">
    <property type="entry name" value="AMP-binding"/>
    <property type="match status" value="1"/>
</dbReference>
<dbReference type="GeneID" id="112053120"/>
<comment type="similarity">
    <text evidence="2">Belongs to the ATP-dependent AMP-binding enzyme family.</text>
</comment>
<dbReference type="PANTHER" id="PTHR24096">
    <property type="entry name" value="LONG-CHAIN-FATTY-ACID--COA LIGASE"/>
    <property type="match status" value="1"/>
</dbReference>
<comment type="subcellular location">
    <subcellularLocation>
        <location evidence="1">Peroxisome</location>
    </subcellularLocation>
</comment>
<keyword evidence="3" id="KW-0436">Ligase</keyword>
<dbReference type="InterPro" id="IPR000873">
    <property type="entry name" value="AMP-dep_synth/lig_dom"/>
</dbReference>
<proteinExistence type="inferred from homology"/>
<evidence type="ECO:0000256" key="1">
    <source>
        <dbReference type="ARBA" id="ARBA00004275"/>
    </source>
</evidence>
<dbReference type="Proteomes" id="UP001652582">
    <property type="component" value="Chromosome 8"/>
</dbReference>
<dbReference type="PANTHER" id="PTHR24096:SF149">
    <property type="entry name" value="AMP-BINDING DOMAIN-CONTAINING PROTEIN-RELATED"/>
    <property type="match status" value="1"/>
</dbReference>
<dbReference type="InterPro" id="IPR042099">
    <property type="entry name" value="ANL_N_sf"/>
</dbReference>
<organism evidence="7 8">
    <name type="scientific">Bicyclus anynana</name>
    <name type="common">Squinting bush brown butterfly</name>
    <dbReference type="NCBI Taxonomy" id="110368"/>
    <lineage>
        <taxon>Eukaryota</taxon>
        <taxon>Metazoa</taxon>
        <taxon>Ecdysozoa</taxon>
        <taxon>Arthropoda</taxon>
        <taxon>Hexapoda</taxon>
        <taxon>Insecta</taxon>
        <taxon>Pterygota</taxon>
        <taxon>Neoptera</taxon>
        <taxon>Endopterygota</taxon>
        <taxon>Lepidoptera</taxon>
        <taxon>Glossata</taxon>
        <taxon>Ditrysia</taxon>
        <taxon>Papilionoidea</taxon>
        <taxon>Nymphalidae</taxon>
        <taxon>Satyrinae</taxon>
        <taxon>Satyrini</taxon>
        <taxon>Mycalesina</taxon>
        <taxon>Bicyclus</taxon>
    </lineage>
</organism>
<accession>A0ABM3LIM0</accession>
<evidence type="ECO:0000256" key="2">
    <source>
        <dbReference type="ARBA" id="ARBA00006432"/>
    </source>
</evidence>
<keyword evidence="7" id="KW-1185">Reference proteome</keyword>
<dbReference type="InterPro" id="IPR020845">
    <property type="entry name" value="AMP-binding_CS"/>
</dbReference>
<dbReference type="RefSeq" id="XP_052738917.1">
    <property type="nucleotide sequence ID" value="XM_052882957.1"/>
</dbReference>
<feature type="domain" description="AMP-binding enzyme C-terminal" evidence="6">
    <location>
        <begin position="456"/>
        <end position="532"/>
    </location>
</feature>
<sequence>MVHPSSDAVLWHMQELAARIVAESGIPSDRYHVGKMLLRSLKDAPGHLFQIDGATDEKDTFRSALERSTQCATSFRNLGLKYQDVIVIMAPNHINVVIPMYASLYLGIRVAVADMTLGVNELHSIFKNCAPKIVFCQSAKVETVQQALKLCNTPVHVISFDENENCLTFSKFLDKYGRGTAVEDFKPAEFDPSHTDAFLVPTSGTTGLPKTAVLNHKNVAVGFPLLLNCCTKFPTPFELALVQSPVQWLSSTFVFIMSTLLRFTRLQTSSATTPEHVYSLINKYRPNFTITSPTFLTTLLKPGAREQCDFSCLEIIMIGGSAVTKELLAEVQAMNPKLLVRVGYGLTEATGLVLDSAYSPFGSVGAPMPILQYKLADPTTNEVIDKPNMPGELRLKGPTVFQRYYNNPEMTAAAFDEDGWLKTGDILYRDEYYNFYFCDRVKLLLKYRNHQVSPVEIESVIIKHPGVLDVAVTGIPDAECGDLPVALVITQDGHNVTAKEIKDLVKVSLTDTKQLRGGVAFVKEFPTTTTSKVDRVKLKELAKTLKRE</sequence>
<evidence type="ECO:0000256" key="3">
    <source>
        <dbReference type="ARBA" id="ARBA00022598"/>
    </source>
</evidence>
<dbReference type="SUPFAM" id="SSF56801">
    <property type="entry name" value="Acetyl-CoA synthetase-like"/>
    <property type="match status" value="1"/>
</dbReference>
<keyword evidence="4" id="KW-0576">Peroxisome</keyword>
<evidence type="ECO:0000256" key="4">
    <source>
        <dbReference type="ARBA" id="ARBA00023140"/>
    </source>
</evidence>
<dbReference type="InterPro" id="IPR045851">
    <property type="entry name" value="AMP-bd_C_sf"/>
</dbReference>
<feature type="domain" description="AMP-dependent synthetase/ligase" evidence="5">
    <location>
        <begin position="46"/>
        <end position="405"/>
    </location>
</feature>
<dbReference type="Pfam" id="PF13193">
    <property type="entry name" value="AMP-binding_C"/>
    <property type="match status" value="1"/>
</dbReference>
<name>A0ABM3LIM0_BICAN</name>
<dbReference type="Gene3D" id="3.40.50.12780">
    <property type="entry name" value="N-terminal domain of ligase-like"/>
    <property type="match status" value="1"/>
</dbReference>
<dbReference type="Gene3D" id="3.30.300.30">
    <property type="match status" value="1"/>
</dbReference>
<gene>
    <name evidence="8" type="primary">LOC112053120</name>
</gene>
<evidence type="ECO:0000313" key="7">
    <source>
        <dbReference type="Proteomes" id="UP001652582"/>
    </source>
</evidence>